<evidence type="ECO:0000313" key="2">
    <source>
        <dbReference type="Proteomes" id="UP000653305"/>
    </source>
</evidence>
<accession>A0A830CLZ8</accession>
<dbReference type="AlphaFoldDB" id="A0A830CLZ8"/>
<sequence>MAVAPKYLTNLSNEETKLYEAGQSSVAAFKKWRVGGPRFWIAPVLERKRKPT</sequence>
<reference evidence="1" key="1">
    <citation type="submission" date="2020-07" db="EMBL/GenBank/DDBJ databases">
        <title>Ethylene signaling mediates host invasion by parasitic plants.</title>
        <authorList>
            <person name="Yoshida S."/>
        </authorList>
    </citation>
    <scope>NUCLEOTIDE SEQUENCE</scope>
    <source>
        <strain evidence="1">Okayama</strain>
    </source>
</reference>
<comment type="caution">
    <text evidence="1">The sequence shown here is derived from an EMBL/GenBank/DDBJ whole genome shotgun (WGS) entry which is preliminary data.</text>
</comment>
<organism evidence="1 2">
    <name type="scientific">Phtheirospermum japonicum</name>
    <dbReference type="NCBI Taxonomy" id="374723"/>
    <lineage>
        <taxon>Eukaryota</taxon>
        <taxon>Viridiplantae</taxon>
        <taxon>Streptophyta</taxon>
        <taxon>Embryophyta</taxon>
        <taxon>Tracheophyta</taxon>
        <taxon>Spermatophyta</taxon>
        <taxon>Magnoliopsida</taxon>
        <taxon>eudicotyledons</taxon>
        <taxon>Gunneridae</taxon>
        <taxon>Pentapetalae</taxon>
        <taxon>asterids</taxon>
        <taxon>lamiids</taxon>
        <taxon>Lamiales</taxon>
        <taxon>Orobanchaceae</taxon>
        <taxon>Orobanchaceae incertae sedis</taxon>
        <taxon>Phtheirospermum</taxon>
    </lineage>
</organism>
<dbReference type="OrthoDB" id="10251744at2759"/>
<keyword evidence="2" id="KW-1185">Reference proteome</keyword>
<dbReference type="EMBL" id="BMAC01000625">
    <property type="protein sequence ID" value="GFQ00367.1"/>
    <property type="molecule type" value="Genomic_DNA"/>
</dbReference>
<name>A0A830CLZ8_9LAMI</name>
<dbReference type="Proteomes" id="UP000653305">
    <property type="component" value="Unassembled WGS sequence"/>
</dbReference>
<protein>
    <submittedName>
        <fullName evidence="1">Uncharacterized protein</fullName>
    </submittedName>
</protein>
<evidence type="ECO:0000313" key="1">
    <source>
        <dbReference type="EMBL" id="GFQ00367.1"/>
    </source>
</evidence>
<proteinExistence type="predicted"/>
<gene>
    <name evidence="1" type="ORF">PHJA_002180700</name>
</gene>